<comment type="caution">
    <text evidence="2">The sequence shown here is derived from an EMBL/GenBank/DDBJ whole genome shotgun (WGS) entry which is preliminary data.</text>
</comment>
<feature type="compositionally biased region" description="Polar residues" evidence="1">
    <location>
        <begin position="742"/>
        <end position="762"/>
    </location>
</feature>
<name>A0A8H7XMN7_PSICU</name>
<reference evidence="2" key="1">
    <citation type="submission" date="2021-02" db="EMBL/GenBank/DDBJ databases">
        <title>Psilocybe cubensis genome.</title>
        <authorList>
            <person name="Mckernan K.J."/>
            <person name="Crawford S."/>
            <person name="Trippe A."/>
            <person name="Kane L.T."/>
            <person name="Mclaughlin S."/>
        </authorList>
    </citation>
    <scope>NUCLEOTIDE SEQUENCE [LARGE SCALE GENOMIC DNA]</scope>
    <source>
        <strain evidence="2">MGC-MH-2018</strain>
    </source>
</reference>
<evidence type="ECO:0000313" key="2">
    <source>
        <dbReference type="EMBL" id="KAG5163433.1"/>
    </source>
</evidence>
<proteinExistence type="predicted"/>
<organism evidence="2">
    <name type="scientific">Psilocybe cubensis</name>
    <name type="common">Psychedelic mushroom</name>
    <name type="synonym">Stropharia cubensis</name>
    <dbReference type="NCBI Taxonomy" id="181762"/>
    <lineage>
        <taxon>Eukaryota</taxon>
        <taxon>Fungi</taxon>
        <taxon>Dikarya</taxon>
        <taxon>Basidiomycota</taxon>
        <taxon>Agaricomycotina</taxon>
        <taxon>Agaricomycetes</taxon>
        <taxon>Agaricomycetidae</taxon>
        <taxon>Agaricales</taxon>
        <taxon>Agaricineae</taxon>
        <taxon>Strophariaceae</taxon>
        <taxon>Psilocybe</taxon>
    </lineage>
</organism>
<sequence>MECLYNYASTYILGVGIIDGEILELLWSVLNDTFRSTCSATTAHQAEVLDDHMGDSNWKKTINMAATIAAKFKRAREQSRITDQFYRGITDQQDSGLINTWEDEISKAEADQEQGVANAVGKVMARKVKTAAGRQEIELHLSNMELTSNGATGKAAWISSGLKLEQAHSGKLDLVNKRHSMRTRIEAFCRSAMTFMGKDVLEDIQGDIAPILDYEVSDNDNPDLGNVNITRADPEQQPLPFPSAVKPDFFDSLDAGTNLILKGLRKLELQIRHGHADDCLEAVRSALIQLSWQYKYQVQTADSVYMGTCAWDGVKLLNASWKLHRRLYNTNRQKMIYLSTGVQDKDNIRKQYPILQLFKPPVKDEHHLLTYDERRALAKVHVHICGTRIRAGYRLFIANGDSVSSVRCQKWMYLLDLEVAILLRVLGYCYVNGFQVDIPFFISEILNQSIHAVLNRTPHHRAILFESLNQSWSAWEDDEILNQTKSWGYWWRDGFAEGNEWQVAFVTVESQAREFWNKVVLPEYQQEVLWLNNQRKEAKEGANSSTSGPPKNQENNPKGKGKAAEQTSVPISGKHGSAFMGKHGSAFSPPTGKPNPPTLVANTRDETSPIAISDHRPPYCPRCGQPILTGVMRELAYLRRNVADKIKNAHKAVTTSLATLGRYSVLEKMWIDSKEHLFSNGKGLSAKYKFQHPVHPSPDSWGAIMAQARSFKVSKLKELPFHPLWYHLPPSNTANIHLPTDTLPTPGSVSPPSNAHTSNTFLFNARSRPVFPVEEDDNDSTSDTTESSTPATFLEHLAQDFKEEADEESSASNTTEESDASGNSEELSKDVSETPWDEES</sequence>
<protein>
    <submittedName>
        <fullName evidence="2">Uncharacterized protein</fullName>
    </submittedName>
</protein>
<evidence type="ECO:0000256" key="1">
    <source>
        <dbReference type="SAM" id="MobiDB-lite"/>
    </source>
</evidence>
<feature type="compositionally biased region" description="Polar residues" evidence="1">
    <location>
        <begin position="542"/>
        <end position="556"/>
    </location>
</feature>
<dbReference type="AlphaFoldDB" id="A0A8H7XMN7"/>
<accession>A0A8H7XMN7</accession>
<dbReference type="InterPro" id="IPR040521">
    <property type="entry name" value="KDZ"/>
</dbReference>
<feature type="region of interest" description="Disordered" evidence="1">
    <location>
        <begin position="536"/>
        <end position="603"/>
    </location>
</feature>
<dbReference type="EMBL" id="JAFIQS010000015">
    <property type="protein sequence ID" value="KAG5163433.1"/>
    <property type="molecule type" value="Genomic_DNA"/>
</dbReference>
<gene>
    <name evidence="2" type="ORF">JR316_011780</name>
</gene>
<feature type="region of interest" description="Disordered" evidence="1">
    <location>
        <begin position="737"/>
        <end position="840"/>
    </location>
</feature>
<dbReference type="Pfam" id="PF18758">
    <property type="entry name" value="KDZ"/>
    <property type="match status" value="1"/>
</dbReference>